<dbReference type="Pfam" id="PF07992">
    <property type="entry name" value="Pyr_redox_2"/>
    <property type="match status" value="1"/>
</dbReference>
<keyword evidence="3 9" id="KW-0285">Flavoprotein</keyword>
<keyword evidence="5" id="KW-0521">NADP</keyword>
<dbReference type="InterPro" id="IPR023753">
    <property type="entry name" value="FAD/NAD-binding_dom"/>
</dbReference>
<dbReference type="AlphaFoldDB" id="A0A8J2PLD9"/>
<evidence type="ECO:0000259" key="11">
    <source>
        <dbReference type="Pfam" id="PF07992"/>
    </source>
</evidence>
<reference evidence="12" key="1">
    <citation type="submission" date="2021-06" db="EMBL/GenBank/DDBJ databases">
        <authorList>
            <person name="Hodson N. C."/>
            <person name="Mongue J. A."/>
            <person name="Jaron S. K."/>
        </authorList>
    </citation>
    <scope>NUCLEOTIDE SEQUENCE</scope>
</reference>
<comment type="cofactor">
    <cofactor evidence="1">
        <name>FAD</name>
        <dbReference type="ChEBI" id="CHEBI:57692"/>
    </cofactor>
</comment>
<dbReference type="PIRSF" id="PIRSF000350">
    <property type="entry name" value="Mercury_reductase_MerA"/>
    <property type="match status" value="1"/>
</dbReference>
<dbReference type="InterPro" id="IPR001100">
    <property type="entry name" value="Pyr_nuc-diS_OxRdtase"/>
</dbReference>
<feature type="domain" description="FAD/NAD(P)-binding" evidence="11">
    <location>
        <begin position="20"/>
        <end position="358"/>
    </location>
</feature>
<evidence type="ECO:0000256" key="4">
    <source>
        <dbReference type="ARBA" id="ARBA00022827"/>
    </source>
</evidence>
<dbReference type="PROSITE" id="PS00076">
    <property type="entry name" value="PYRIDINE_REDOX_1"/>
    <property type="match status" value="1"/>
</dbReference>
<protein>
    <recommendedName>
        <fullName evidence="14">Thioredoxin reductase</fullName>
    </recommendedName>
</protein>
<dbReference type="Proteomes" id="UP000708208">
    <property type="component" value="Unassembled WGS sequence"/>
</dbReference>
<keyword evidence="7" id="KW-1015">Disulfide bond</keyword>
<dbReference type="GO" id="GO:0005829">
    <property type="term" value="C:cytosol"/>
    <property type="evidence" value="ECO:0007669"/>
    <property type="project" value="TreeGrafter"/>
</dbReference>
<keyword evidence="13" id="KW-1185">Reference proteome</keyword>
<evidence type="ECO:0000256" key="1">
    <source>
        <dbReference type="ARBA" id="ARBA00001974"/>
    </source>
</evidence>
<gene>
    <name evidence="12" type="ORF">AFUS01_LOCUS28682</name>
</gene>
<evidence type="ECO:0000256" key="5">
    <source>
        <dbReference type="ARBA" id="ARBA00022857"/>
    </source>
</evidence>
<keyword evidence="6 9" id="KW-0560">Oxidoreductase</keyword>
<dbReference type="InterPro" id="IPR006338">
    <property type="entry name" value="Thioredoxin/glutathione_Rdtase"/>
</dbReference>
<dbReference type="InterPro" id="IPR046952">
    <property type="entry name" value="GSHR/TRXR-like"/>
</dbReference>
<evidence type="ECO:0000256" key="2">
    <source>
        <dbReference type="ARBA" id="ARBA00007532"/>
    </source>
</evidence>
<proteinExistence type="inferred from homology"/>
<dbReference type="EMBL" id="CAJVCH010413007">
    <property type="protein sequence ID" value="CAG7818159.1"/>
    <property type="molecule type" value="Genomic_DNA"/>
</dbReference>
<keyword evidence="4 9" id="KW-0274">FAD</keyword>
<dbReference type="InterPro" id="IPR012999">
    <property type="entry name" value="Pyr_OxRdtase_I_AS"/>
</dbReference>
<evidence type="ECO:0000256" key="9">
    <source>
        <dbReference type="RuleBase" id="RU003691"/>
    </source>
</evidence>
<dbReference type="FunFam" id="3.50.50.60:FF:000012">
    <property type="entry name" value="Thioredoxin reductase 1, cytoplasmic"/>
    <property type="match status" value="1"/>
</dbReference>
<comment type="caution">
    <text evidence="12">The sequence shown here is derived from an EMBL/GenBank/DDBJ whole genome shotgun (WGS) entry which is preliminary data.</text>
</comment>
<evidence type="ECO:0000256" key="8">
    <source>
        <dbReference type="ARBA" id="ARBA00023284"/>
    </source>
</evidence>
<name>A0A8J2PLD9_9HEXA</name>
<evidence type="ECO:0000256" key="6">
    <source>
        <dbReference type="ARBA" id="ARBA00023002"/>
    </source>
</evidence>
<dbReference type="GO" id="GO:0004791">
    <property type="term" value="F:thioredoxin-disulfide reductase (NADPH) activity"/>
    <property type="evidence" value="ECO:0007669"/>
    <property type="project" value="InterPro"/>
</dbReference>
<evidence type="ECO:0000256" key="7">
    <source>
        <dbReference type="ARBA" id="ARBA00023157"/>
    </source>
</evidence>
<evidence type="ECO:0000259" key="10">
    <source>
        <dbReference type="Pfam" id="PF02852"/>
    </source>
</evidence>
<dbReference type="FunFam" id="3.30.390.30:FF:000004">
    <property type="entry name" value="Thioredoxin reductase 1, cytoplasmic"/>
    <property type="match status" value="1"/>
</dbReference>
<dbReference type="GO" id="GO:0006749">
    <property type="term" value="P:glutathione metabolic process"/>
    <property type="evidence" value="ECO:0007669"/>
    <property type="project" value="TreeGrafter"/>
</dbReference>
<evidence type="ECO:0000313" key="12">
    <source>
        <dbReference type="EMBL" id="CAG7818159.1"/>
    </source>
</evidence>
<evidence type="ECO:0000313" key="13">
    <source>
        <dbReference type="Proteomes" id="UP000708208"/>
    </source>
</evidence>
<dbReference type="GO" id="GO:0045454">
    <property type="term" value="P:cell redox homeostasis"/>
    <property type="evidence" value="ECO:0007669"/>
    <property type="project" value="InterPro"/>
</dbReference>
<dbReference type="OrthoDB" id="5956163at2759"/>
<dbReference type="Pfam" id="PF02852">
    <property type="entry name" value="Pyr_redox_dim"/>
    <property type="match status" value="1"/>
</dbReference>
<dbReference type="GO" id="GO:0050660">
    <property type="term" value="F:flavin adenine dinucleotide binding"/>
    <property type="evidence" value="ECO:0007669"/>
    <property type="project" value="InterPro"/>
</dbReference>
<dbReference type="PANTHER" id="PTHR42737:SF2">
    <property type="entry name" value="GLUTATHIONE REDUCTASE"/>
    <property type="match status" value="1"/>
</dbReference>
<dbReference type="InterPro" id="IPR004099">
    <property type="entry name" value="Pyr_nucl-diS_OxRdtase_dimer"/>
</dbReference>
<feature type="domain" description="Pyridine nucleotide-disulphide oxidoreductase dimerisation" evidence="10">
    <location>
        <begin position="378"/>
        <end position="489"/>
    </location>
</feature>
<dbReference type="GO" id="GO:0005739">
    <property type="term" value="C:mitochondrion"/>
    <property type="evidence" value="ECO:0007669"/>
    <property type="project" value="TreeGrafter"/>
</dbReference>
<accession>A0A8J2PLD9</accession>
<keyword evidence="8 9" id="KW-0676">Redox-active center</keyword>
<evidence type="ECO:0008006" key="14">
    <source>
        <dbReference type="Google" id="ProtNLM"/>
    </source>
</evidence>
<dbReference type="GO" id="GO:0034599">
    <property type="term" value="P:cellular response to oxidative stress"/>
    <property type="evidence" value="ECO:0007669"/>
    <property type="project" value="TreeGrafter"/>
</dbReference>
<sequence length="505" mass="54287">MGITVGKCGSGAAEKHNYEYDLFVLGGGSGGISVAREASKFGAKVGLCDYVIPSGTGTVWGLGGTCVNVGCIPKKIMHHAALVGETLTEANFYGWDVNSNLPENKWADLVAGSQGHIKSLNWGYKLVLHEAAVKYFNEFASFVDSHTIKTTNSKGVSTNRTANRIVIAVGGRPRYLDIPGGMKDEFTVTSDDIFSLSYNPGDVLCVGGSYVALECASFLAGLGYTVTVMARSILLRGMDRQMAGYIQSNMEAKGIKFKLNCAPTSITKLSDGTPPTLQVTAKSADGVFNGEYNTVLVAIGRDAATKDLTLENAGVIVNPENGRIPTNSRDQTNVKNIYAIGDVADNRPELTPVAIKAGLLLARRLFDGRRVLMDYTRIPTTVYTQLEYSCVGLSEDEALEKYGKSSIEIYHTTFTPLEFQLPMKTEYVCYIKILTLKSDKERIVGFHYLGPNAGEVCQGFAVAIRLGARKSDLDATCGIHPTNAETATTLTITKSSGQQAVHTAC</sequence>
<organism evidence="12 13">
    <name type="scientific">Allacma fusca</name>
    <dbReference type="NCBI Taxonomy" id="39272"/>
    <lineage>
        <taxon>Eukaryota</taxon>
        <taxon>Metazoa</taxon>
        <taxon>Ecdysozoa</taxon>
        <taxon>Arthropoda</taxon>
        <taxon>Hexapoda</taxon>
        <taxon>Collembola</taxon>
        <taxon>Symphypleona</taxon>
        <taxon>Sminthuridae</taxon>
        <taxon>Allacma</taxon>
    </lineage>
</organism>
<evidence type="ECO:0000256" key="3">
    <source>
        <dbReference type="ARBA" id="ARBA00022630"/>
    </source>
</evidence>
<dbReference type="PANTHER" id="PTHR42737">
    <property type="entry name" value="GLUTATHIONE REDUCTASE"/>
    <property type="match status" value="1"/>
</dbReference>
<comment type="similarity">
    <text evidence="2 9">Belongs to the class-I pyridine nucleotide-disulfide oxidoreductase family.</text>
</comment>
<dbReference type="NCBIfam" id="TIGR01438">
    <property type="entry name" value="TGR"/>
    <property type="match status" value="1"/>
</dbReference>
<dbReference type="GO" id="GO:0004362">
    <property type="term" value="F:glutathione-disulfide reductase (NADPH) activity"/>
    <property type="evidence" value="ECO:0007669"/>
    <property type="project" value="TreeGrafter"/>
</dbReference>